<comment type="caution">
    <text evidence="1">The sequence shown here is derived from an EMBL/GenBank/DDBJ whole genome shotgun (WGS) entry which is preliminary data.</text>
</comment>
<protein>
    <submittedName>
        <fullName evidence="1">Uncharacterized protein</fullName>
    </submittedName>
</protein>
<feature type="non-terminal residue" evidence="1">
    <location>
        <position position="82"/>
    </location>
</feature>
<dbReference type="EMBL" id="BARS01037957">
    <property type="protein sequence ID" value="GAG17184.1"/>
    <property type="molecule type" value="Genomic_DNA"/>
</dbReference>
<gene>
    <name evidence="1" type="ORF">S01H1_58137</name>
</gene>
<sequence>MHKLMVNVEISTVLLDFELTPEALQDLRYQLEVDHGPNFTENQVNDAINEWVEATGEIRHAVLEADWSFDWSLKGATHKTQA</sequence>
<organism evidence="1">
    <name type="scientific">marine sediment metagenome</name>
    <dbReference type="NCBI Taxonomy" id="412755"/>
    <lineage>
        <taxon>unclassified sequences</taxon>
        <taxon>metagenomes</taxon>
        <taxon>ecological metagenomes</taxon>
    </lineage>
</organism>
<dbReference type="AlphaFoldDB" id="X0VFY0"/>
<name>X0VFY0_9ZZZZ</name>
<proteinExistence type="predicted"/>
<reference evidence="1" key="1">
    <citation type="journal article" date="2014" name="Front. Microbiol.">
        <title>High frequency of phylogenetically diverse reductive dehalogenase-homologous genes in deep subseafloor sedimentary metagenomes.</title>
        <authorList>
            <person name="Kawai M."/>
            <person name="Futagami T."/>
            <person name="Toyoda A."/>
            <person name="Takaki Y."/>
            <person name="Nishi S."/>
            <person name="Hori S."/>
            <person name="Arai W."/>
            <person name="Tsubouchi T."/>
            <person name="Morono Y."/>
            <person name="Uchiyama I."/>
            <person name="Ito T."/>
            <person name="Fujiyama A."/>
            <person name="Inagaki F."/>
            <person name="Takami H."/>
        </authorList>
    </citation>
    <scope>NUCLEOTIDE SEQUENCE</scope>
    <source>
        <strain evidence="1">Expedition CK06-06</strain>
    </source>
</reference>
<evidence type="ECO:0000313" key="1">
    <source>
        <dbReference type="EMBL" id="GAG17184.1"/>
    </source>
</evidence>
<accession>X0VFY0</accession>